<name>A0ABR2YET3_9CHLO</name>
<protein>
    <recommendedName>
        <fullName evidence="3">UBA domain-containing protein</fullName>
    </recommendedName>
</protein>
<dbReference type="EMBL" id="JALJOT010000013">
    <property type="protein sequence ID" value="KAK9904039.1"/>
    <property type="molecule type" value="Genomic_DNA"/>
</dbReference>
<evidence type="ECO:0000313" key="2">
    <source>
        <dbReference type="Proteomes" id="UP001491310"/>
    </source>
</evidence>
<proteinExistence type="predicted"/>
<dbReference type="Proteomes" id="UP001491310">
    <property type="component" value="Unassembled WGS sequence"/>
</dbReference>
<evidence type="ECO:0000313" key="1">
    <source>
        <dbReference type="EMBL" id="KAK9904039.1"/>
    </source>
</evidence>
<sequence>MRTLTAVRGACDELETLAALERETLSEAQQLLEKLGYKGNVLQTAGQSLGSAPAQIIDVLEPTEREQK</sequence>
<reference evidence="1 2" key="1">
    <citation type="journal article" date="2024" name="Nat. Commun.">
        <title>Phylogenomics reveals the evolutionary origins of lichenization in chlorophyte algae.</title>
        <authorList>
            <person name="Puginier C."/>
            <person name="Libourel C."/>
            <person name="Otte J."/>
            <person name="Skaloud P."/>
            <person name="Haon M."/>
            <person name="Grisel S."/>
            <person name="Petersen M."/>
            <person name="Berrin J.G."/>
            <person name="Delaux P.M."/>
            <person name="Dal Grande F."/>
            <person name="Keller J."/>
        </authorList>
    </citation>
    <scope>NUCLEOTIDE SEQUENCE [LARGE SCALE GENOMIC DNA]</scope>
    <source>
        <strain evidence="1 2">SAG 216-7</strain>
    </source>
</reference>
<accession>A0ABR2YET3</accession>
<organism evidence="1 2">
    <name type="scientific">Coccomyxa subellipsoidea</name>
    <dbReference type="NCBI Taxonomy" id="248742"/>
    <lineage>
        <taxon>Eukaryota</taxon>
        <taxon>Viridiplantae</taxon>
        <taxon>Chlorophyta</taxon>
        <taxon>core chlorophytes</taxon>
        <taxon>Trebouxiophyceae</taxon>
        <taxon>Trebouxiophyceae incertae sedis</taxon>
        <taxon>Coccomyxaceae</taxon>
        <taxon>Coccomyxa</taxon>
    </lineage>
</organism>
<gene>
    <name evidence="1" type="ORF">WJX75_003158</name>
</gene>
<evidence type="ECO:0008006" key="3">
    <source>
        <dbReference type="Google" id="ProtNLM"/>
    </source>
</evidence>
<comment type="caution">
    <text evidence="1">The sequence shown here is derived from an EMBL/GenBank/DDBJ whole genome shotgun (WGS) entry which is preliminary data.</text>
</comment>
<keyword evidence="2" id="KW-1185">Reference proteome</keyword>